<evidence type="ECO:0000313" key="1">
    <source>
        <dbReference type="EMBL" id="PSN95736.1"/>
    </source>
</evidence>
<accession>A0A2R6BAX3</accession>
<dbReference type="Proteomes" id="UP000241284">
    <property type="component" value="Unassembled WGS sequence"/>
</dbReference>
<sequence length="98" mass="11488">MVVRSNSSIYGCRYDYLITLSGETEYYVAYPKRKSKVSLDEVDRIIVVAQNSLAEVEEQSDGHTIKLVFPDNFQAREFKEKLANYFPNWTMRKLVKKQ</sequence>
<dbReference type="EMBL" id="NEXH01000007">
    <property type="protein sequence ID" value="PSN95736.1"/>
    <property type="molecule type" value="Genomic_DNA"/>
</dbReference>
<evidence type="ECO:0000313" key="2">
    <source>
        <dbReference type="Proteomes" id="UP000241284"/>
    </source>
</evidence>
<dbReference type="AlphaFoldDB" id="A0A2R6BAX3"/>
<protein>
    <submittedName>
        <fullName evidence="1">Uncharacterized protein</fullName>
    </submittedName>
</protein>
<gene>
    <name evidence="1" type="ORF">B9Q06_05045</name>
</gene>
<organism evidence="1 2">
    <name type="scientific">Candidatus Marsarchaeota G2 archaeon ECH_B_2</name>
    <dbReference type="NCBI Taxonomy" id="1978160"/>
    <lineage>
        <taxon>Archaea</taxon>
        <taxon>Candidatus Marsarchaeota</taxon>
        <taxon>Candidatus Marsarchaeota group 2</taxon>
    </lineage>
</organism>
<name>A0A2R6BAX3_9ARCH</name>
<reference evidence="1 2" key="1">
    <citation type="submission" date="2017-04" db="EMBL/GenBank/DDBJ databases">
        <title>Novel microbial lineages endemic to geothermal iron-oxide mats fill important gaps in the evolutionary history of Archaea.</title>
        <authorList>
            <person name="Jay Z.J."/>
            <person name="Beam J.P."/>
            <person name="Dlakic M."/>
            <person name="Rusch D.B."/>
            <person name="Kozubal M.A."/>
            <person name="Inskeep W.P."/>
        </authorList>
    </citation>
    <scope>NUCLEOTIDE SEQUENCE [LARGE SCALE GENOMIC DNA]</scope>
    <source>
        <strain evidence="1">ECH_B_2</strain>
    </source>
</reference>
<proteinExistence type="predicted"/>
<comment type="caution">
    <text evidence="1">The sequence shown here is derived from an EMBL/GenBank/DDBJ whole genome shotgun (WGS) entry which is preliminary data.</text>
</comment>